<evidence type="ECO:0000313" key="2">
    <source>
        <dbReference type="Proteomes" id="UP001172680"/>
    </source>
</evidence>
<organism evidence="1 2">
    <name type="scientific">Coniosporium tulheliwenetii</name>
    <dbReference type="NCBI Taxonomy" id="3383036"/>
    <lineage>
        <taxon>Eukaryota</taxon>
        <taxon>Fungi</taxon>
        <taxon>Dikarya</taxon>
        <taxon>Ascomycota</taxon>
        <taxon>Pezizomycotina</taxon>
        <taxon>Dothideomycetes</taxon>
        <taxon>Dothideomycetes incertae sedis</taxon>
        <taxon>Coniosporium</taxon>
    </lineage>
</organism>
<evidence type="ECO:0000313" key="1">
    <source>
        <dbReference type="EMBL" id="KAJ9646454.1"/>
    </source>
</evidence>
<comment type="caution">
    <text evidence="1">The sequence shown here is derived from an EMBL/GenBank/DDBJ whole genome shotgun (WGS) entry which is preliminary data.</text>
</comment>
<gene>
    <name evidence="1" type="ORF">H2199_002503</name>
</gene>
<sequence length="258" mass="28537">MPRSEVIFPLYIYPAESAWDPLYQAQANPSTKHFKRSIEQNRGTNFTLVINPASGPGVGSLPDANYTRELTRLNTQYQNVRCIGYVATTYGMKDIEIVEQEIATYAGWGLRDPSLAVAGVFLDETPWQYSPGADQYFQRIRATVSSIDGLLGSFIVHNPGAIPDPRYSASADVTVVFEETYQTFIERRSATALADVPGGRGERSIMIHSVPAGMSAKERKKLVQQLRSLASHLFVTDLSVDYYSGISPHFGEFVSALD</sequence>
<proteinExistence type="predicted"/>
<dbReference type="EMBL" id="JAPDRP010000006">
    <property type="protein sequence ID" value="KAJ9646454.1"/>
    <property type="molecule type" value="Genomic_DNA"/>
</dbReference>
<dbReference type="Proteomes" id="UP001172680">
    <property type="component" value="Unassembled WGS sequence"/>
</dbReference>
<protein>
    <submittedName>
        <fullName evidence="1">Uncharacterized protein</fullName>
    </submittedName>
</protein>
<keyword evidence="2" id="KW-1185">Reference proteome</keyword>
<name>A0ACC2ZF31_9PEZI</name>
<reference evidence="1" key="1">
    <citation type="submission" date="2022-10" db="EMBL/GenBank/DDBJ databases">
        <title>Culturing micro-colonial fungi from biological soil crusts in the Mojave desert and describing Neophaeococcomyces mojavensis, and introducing the new genera and species Taxawa tesnikishii.</title>
        <authorList>
            <person name="Kurbessoian T."/>
            <person name="Stajich J.E."/>
        </authorList>
    </citation>
    <scope>NUCLEOTIDE SEQUENCE</scope>
    <source>
        <strain evidence="1">JES_115</strain>
    </source>
</reference>
<accession>A0ACC2ZF31</accession>